<keyword evidence="8" id="KW-1185">Reference proteome</keyword>
<protein>
    <submittedName>
        <fullName evidence="7">PiT family inorganic phosphate transporter</fullName>
    </submittedName>
</protein>
<dbReference type="Pfam" id="PF01384">
    <property type="entry name" value="PHO4"/>
    <property type="match status" value="1"/>
</dbReference>
<organism evidence="7 8">
    <name type="scientific">Modestobacter roseus</name>
    <dbReference type="NCBI Taxonomy" id="1181884"/>
    <lineage>
        <taxon>Bacteria</taxon>
        <taxon>Bacillati</taxon>
        <taxon>Actinomycetota</taxon>
        <taxon>Actinomycetes</taxon>
        <taxon>Geodermatophilales</taxon>
        <taxon>Geodermatophilaceae</taxon>
        <taxon>Modestobacter</taxon>
    </lineage>
</organism>
<feature type="transmembrane region" description="Helical" evidence="6">
    <location>
        <begin position="302"/>
        <end position="327"/>
    </location>
</feature>
<evidence type="ECO:0000256" key="5">
    <source>
        <dbReference type="ARBA" id="ARBA00023136"/>
    </source>
</evidence>
<dbReference type="GO" id="GO:0016020">
    <property type="term" value="C:membrane"/>
    <property type="evidence" value="ECO:0007669"/>
    <property type="project" value="UniProtKB-SubCell"/>
</dbReference>
<dbReference type="InterPro" id="IPR001204">
    <property type="entry name" value="Phos_transporter"/>
</dbReference>
<feature type="transmembrane region" description="Helical" evidence="6">
    <location>
        <begin position="246"/>
        <end position="266"/>
    </location>
</feature>
<dbReference type="Proteomes" id="UP000321490">
    <property type="component" value="Unassembled WGS sequence"/>
</dbReference>
<keyword evidence="2" id="KW-0813">Transport</keyword>
<proteinExistence type="predicted"/>
<comment type="caution">
    <text evidence="7">The sequence shown here is derived from an EMBL/GenBank/DDBJ whole genome shotgun (WGS) entry which is preliminary data.</text>
</comment>
<evidence type="ECO:0000256" key="1">
    <source>
        <dbReference type="ARBA" id="ARBA00004141"/>
    </source>
</evidence>
<evidence type="ECO:0000256" key="6">
    <source>
        <dbReference type="SAM" id="Phobius"/>
    </source>
</evidence>
<feature type="transmembrane region" description="Helical" evidence="6">
    <location>
        <begin position="215"/>
        <end position="234"/>
    </location>
</feature>
<dbReference type="PANTHER" id="PTHR11101:SF80">
    <property type="entry name" value="PHOSPHATE TRANSPORTER"/>
    <property type="match status" value="1"/>
</dbReference>
<feature type="transmembrane region" description="Helical" evidence="6">
    <location>
        <begin position="83"/>
        <end position="103"/>
    </location>
</feature>
<dbReference type="RefSeq" id="WP_153356834.1">
    <property type="nucleotide sequence ID" value="NZ_ML762479.1"/>
</dbReference>
<evidence type="ECO:0000313" key="7">
    <source>
        <dbReference type="EMBL" id="TWH71826.1"/>
    </source>
</evidence>
<keyword evidence="4 6" id="KW-1133">Transmembrane helix</keyword>
<dbReference type="AlphaFoldDB" id="A0A562ILW7"/>
<dbReference type="GO" id="GO:0035435">
    <property type="term" value="P:phosphate ion transmembrane transport"/>
    <property type="evidence" value="ECO:0007669"/>
    <property type="project" value="TreeGrafter"/>
</dbReference>
<dbReference type="PANTHER" id="PTHR11101">
    <property type="entry name" value="PHOSPHATE TRANSPORTER"/>
    <property type="match status" value="1"/>
</dbReference>
<name>A0A562ILW7_9ACTN</name>
<accession>A0A562ILW7</accession>
<keyword evidence="3 6" id="KW-0812">Transmembrane</keyword>
<evidence type="ECO:0000256" key="2">
    <source>
        <dbReference type="ARBA" id="ARBA00022448"/>
    </source>
</evidence>
<feature type="transmembrane region" description="Helical" evidence="6">
    <location>
        <begin position="135"/>
        <end position="161"/>
    </location>
</feature>
<evidence type="ECO:0000313" key="8">
    <source>
        <dbReference type="Proteomes" id="UP000321490"/>
    </source>
</evidence>
<dbReference type="OrthoDB" id="9779554at2"/>
<dbReference type="GO" id="GO:0005315">
    <property type="term" value="F:phosphate transmembrane transporter activity"/>
    <property type="evidence" value="ECO:0007669"/>
    <property type="project" value="InterPro"/>
</dbReference>
<sequence length="333" mass="33700">MDPLLPALAVIIVVALAFDYTNGFHDAANAIAVAVSTKALTPKVALALAAVMNLVGALISTQVAETVGAGIIEPPTGAEGLEIVFAALVGAIVWNVVTWYLGLPSSSSHALIGGLVGAALAAAHSVQWGGVLGDVVIPMVVSPLVGFGAGYLVMLGLLWAFRGANAHRAHRGFRYAQVVSSATMALGHGMQDAQKTMGIITLALLTAGEIDTFEVPAWVVLAAAIAISAGTYAGGFRIMRTLGRRIIQLTPAGGFAAQSVASGVMVTTATVFAVPVSTTHVITTSIMGVGATRRFSAVRWGVAGGIVMAWVVTLPAAAGVAALAYVVTHAVVG</sequence>
<reference evidence="7 8" key="1">
    <citation type="submission" date="2019-07" db="EMBL/GenBank/DDBJ databases">
        <title>R&amp;d 2014.</title>
        <authorList>
            <person name="Klenk H.-P."/>
        </authorList>
    </citation>
    <scope>NUCLEOTIDE SEQUENCE [LARGE SCALE GENOMIC DNA]</scope>
    <source>
        <strain evidence="7 8">DSM 45764</strain>
    </source>
</reference>
<evidence type="ECO:0000256" key="4">
    <source>
        <dbReference type="ARBA" id="ARBA00022989"/>
    </source>
</evidence>
<keyword evidence="5 6" id="KW-0472">Membrane</keyword>
<comment type="subcellular location">
    <subcellularLocation>
        <location evidence="1">Membrane</location>
        <topology evidence="1">Multi-pass membrane protein</topology>
    </subcellularLocation>
</comment>
<evidence type="ECO:0000256" key="3">
    <source>
        <dbReference type="ARBA" id="ARBA00022692"/>
    </source>
</evidence>
<feature type="transmembrane region" description="Helical" evidence="6">
    <location>
        <begin position="110"/>
        <end position="129"/>
    </location>
</feature>
<gene>
    <name evidence="7" type="ORF">JD78_00325</name>
</gene>
<dbReference type="EMBL" id="VLKF01000001">
    <property type="protein sequence ID" value="TWH71826.1"/>
    <property type="molecule type" value="Genomic_DNA"/>
</dbReference>